<reference evidence="2" key="1">
    <citation type="submission" date="2016-10" db="EMBL/GenBank/DDBJ databases">
        <authorList>
            <person name="Varghese N."/>
            <person name="Submissions S."/>
        </authorList>
    </citation>
    <scope>NUCLEOTIDE SEQUENCE [LARGE SCALE GENOMIC DNA]</scope>
    <source>
        <strain evidence="2">IBRC-M 10403</strain>
    </source>
</reference>
<dbReference type="AlphaFoldDB" id="A0A1G6K3A1"/>
<proteinExistence type="predicted"/>
<accession>A0A1G6K3A1</accession>
<evidence type="ECO:0000313" key="1">
    <source>
        <dbReference type="EMBL" id="SDC25509.1"/>
    </source>
</evidence>
<gene>
    <name evidence="1" type="ORF">SAMN05216174_101695</name>
</gene>
<name>A0A1G6K3A1_9PSEU</name>
<dbReference type="STRING" id="1271860.SAMN05216174_101695"/>
<dbReference type="Proteomes" id="UP000199501">
    <property type="component" value="Unassembled WGS sequence"/>
</dbReference>
<dbReference type="EMBL" id="FMZZ01000001">
    <property type="protein sequence ID" value="SDC25509.1"/>
    <property type="molecule type" value="Genomic_DNA"/>
</dbReference>
<sequence>MRARLAAAAAGVRRALSRRAASFRGGNSGGSPQQR</sequence>
<protein>
    <submittedName>
        <fullName evidence="1">Uncharacterized protein</fullName>
    </submittedName>
</protein>
<evidence type="ECO:0000313" key="2">
    <source>
        <dbReference type="Proteomes" id="UP000199501"/>
    </source>
</evidence>
<keyword evidence="2" id="KW-1185">Reference proteome</keyword>
<organism evidence="1 2">
    <name type="scientific">Actinokineospora iranica</name>
    <dbReference type="NCBI Taxonomy" id="1271860"/>
    <lineage>
        <taxon>Bacteria</taxon>
        <taxon>Bacillati</taxon>
        <taxon>Actinomycetota</taxon>
        <taxon>Actinomycetes</taxon>
        <taxon>Pseudonocardiales</taxon>
        <taxon>Pseudonocardiaceae</taxon>
        <taxon>Actinokineospora</taxon>
    </lineage>
</organism>